<organism evidence="1 2">
    <name type="scientific">Sphingopyxis macrogoltabida</name>
    <name type="common">Sphingomonas macrogoltabidus</name>
    <dbReference type="NCBI Taxonomy" id="33050"/>
    <lineage>
        <taxon>Bacteria</taxon>
        <taxon>Pseudomonadati</taxon>
        <taxon>Pseudomonadota</taxon>
        <taxon>Alphaproteobacteria</taxon>
        <taxon>Sphingomonadales</taxon>
        <taxon>Sphingomonadaceae</taxon>
        <taxon>Sphingopyxis</taxon>
    </lineage>
</organism>
<reference evidence="1 2" key="2">
    <citation type="journal article" date="2016" name="Genome Announc.">
        <title>Complete Genome Sequence of Sphingopyxis macrogoltabida Strain 203N (NBRC 111659), a Polyethylene Glycol Degrader.</title>
        <authorList>
            <person name="Ohtsubo Y."/>
            <person name="Nonoyama S."/>
            <person name="Nagata Y."/>
            <person name="Numata M."/>
            <person name="Tsuchikane K."/>
            <person name="Hosoyama A."/>
            <person name="Yamazoe A."/>
            <person name="Tsuda M."/>
            <person name="Fujita N."/>
            <person name="Kawai F."/>
        </authorList>
    </citation>
    <scope>NUCLEOTIDE SEQUENCE [LARGE SCALE GENOMIC DNA]</scope>
    <source>
        <strain evidence="1 2">203N</strain>
    </source>
</reference>
<reference evidence="2" key="1">
    <citation type="submission" date="2015-11" db="EMBL/GenBank/DDBJ databases">
        <title>Complete genome sequence of a polyethylene-glycol degrader Sphingopyxis macrogoltabida 203N (NBRC 111659).</title>
        <authorList>
            <person name="Yoshiyuki O."/>
            <person name="Shouta N."/>
            <person name="Nagata Y."/>
            <person name="Numata M."/>
            <person name="Tsuchikane K."/>
            <person name="Hosoyama A."/>
            <person name="Yamazoe A."/>
            <person name="Tsuda M."/>
            <person name="Fujita N."/>
            <person name="Kawai F."/>
        </authorList>
    </citation>
    <scope>NUCLEOTIDE SEQUENCE [LARGE SCALE GENOMIC DNA]</scope>
    <source>
        <strain evidence="2">203N</strain>
    </source>
</reference>
<dbReference type="RefSeq" id="WP_054726178.1">
    <property type="nucleotide sequence ID" value="NZ_CP009429.1"/>
</dbReference>
<dbReference type="Proteomes" id="UP000076088">
    <property type="component" value="Chromosome"/>
</dbReference>
<gene>
    <name evidence="1" type="ORF">ATM17_12905</name>
</gene>
<dbReference type="KEGG" id="smaz:LH19_06915"/>
<accession>A0AAC8Z176</accession>
<evidence type="ECO:0000313" key="1">
    <source>
        <dbReference type="EMBL" id="AMU89936.1"/>
    </source>
</evidence>
<sequence>MITDIETARDKLADAIWWLKGFAAARPASIDEGAGEHLRLESQLNDVRIFLTHINNASVRRMGDETAVILSFAEFERLVDAVRVPRQSEVKVARQVIEDVLAQYRAEDLAARRGDEIPF</sequence>
<dbReference type="EMBL" id="CP013344">
    <property type="protein sequence ID" value="AMU89936.1"/>
    <property type="molecule type" value="Genomic_DNA"/>
</dbReference>
<dbReference type="AlphaFoldDB" id="A0AAC8Z176"/>
<evidence type="ECO:0000313" key="2">
    <source>
        <dbReference type="Proteomes" id="UP000076088"/>
    </source>
</evidence>
<proteinExistence type="predicted"/>
<name>A0AAC8Z176_SPHMC</name>
<protein>
    <submittedName>
        <fullName evidence="1">Uncharacterized protein</fullName>
    </submittedName>
</protein>
<keyword evidence="2" id="KW-1185">Reference proteome</keyword>